<comment type="caution">
    <text evidence="1">The sequence shown here is derived from an EMBL/GenBank/DDBJ whole genome shotgun (WGS) entry which is preliminary data.</text>
</comment>
<organism evidence="1 2">
    <name type="scientific">Periplaneta americana</name>
    <name type="common">American cockroach</name>
    <name type="synonym">Blatta americana</name>
    <dbReference type="NCBI Taxonomy" id="6978"/>
    <lineage>
        <taxon>Eukaryota</taxon>
        <taxon>Metazoa</taxon>
        <taxon>Ecdysozoa</taxon>
        <taxon>Arthropoda</taxon>
        <taxon>Hexapoda</taxon>
        <taxon>Insecta</taxon>
        <taxon>Pterygota</taxon>
        <taxon>Neoptera</taxon>
        <taxon>Polyneoptera</taxon>
        <taxon>Dictyoptera</taxon>
        <taxon>Blattodea</taxon>
        <taxon>Blattoidea</taxon>
        <taxon>Blattidae</taxon>
        <taxon>Blattinae</taxon>
        <taxon>Periplaneta</taxon>
    </lineage>
</organism>
<gene>
    <name evidence="1" type="ORF">ANN_17135</name>
</gene>
<evidence type="ECO:0000313" key="1">
    <source>
        <dbReference type="EMBL" id="KAJ4437003.1"/>
    </source>
</evidence>
<evidence type="ECO:0000313" key="2">
    <source>
        <dbReference type="Proteomes" id="UP001148838"/>
    </source>
</evidence>
<protein>
    <submittedName>
        <fullName evidence="1">Uncharacterized protein</fullName>
    </submittedName>
</protein>
<dbReference type="Proteomes" id="UP001148838">
    <property type="component" value="Unassembled WGS sequence"/>
</dbReference>
<keyword evidence="2" id="KW-1185">Reference proteome</keyword>
<reference evidence="1 2" key="1">
    <citation type="journal article" date="2022" name="Allergy">
        <title>Genome assembly and annotation of Periplaneta americana reveal a comprehensive cockroach allergen profile.</title>
        <authorList>
            <person name="Wang L."/>
            <person name="Xiong Q."/>
            <person name="Saelim N."/>
            <person name="Wang L."/>
            <person name="Nong W."/>
            <person name="Wan A.T."/>
            <person name="Shi M."/>
            <person name="Liu X."/>
            <person name="Cao Q."/>
            <person name="Hui J.H.L."/>
            <person name="Sookrung N."/>
            <person name="Leung T.F."/>
            <person name="Tungtrongchitr A."/>
            <person name="Tsui S.K.W."/>
        </authorList>
    </citation>
    <scope>NUCLEOTIDE SEQUENCE [LARGE SCALE GENOMIC DNA]</scope>
    <source>
        <strain evidence="1">PWHHKU_190912</strain>
    </source>
</reference>
<sequence length="369" mass="41594">MGESRNAYRVLVGRPEGKRPLGTPGRRWEDNIKMDLREVGYDDREWINLAQDRDRWRAYVRAAMNLRSIDILAYHSISGVSVSTCKWKSSVYQSNRDMEGLKRPQLEVSASITVVKSAYWEERIDRFPSNPRGGRVAAYFPNSKNPVSLTVSFRRSPGLWQLCNVETRGQDGIVRGVCVGSHKSRRKELGALYSAVRNSEAVYLIFYLDGLFLPFLWKHLLAVYWAGQGEDNGLTFVMCCWAAAKAKLKEVEAKEVELRVKVKKKAADAIKKSYYFPIPVKRTVISGIVLVTVDGGTDEDIKSRINKAKDVIMMTKVGETGHKSPASNLRGLRRHATALRNAAGSIPRGRRNFLIKFRRVYGTGAHPAS</sequence>
<accession>A0ABQ8SSP0</accession>
<name>A0ABQ8SSP0_PERAM</name>
<dbReference type="EMBL" id="JAJSOF020000021">
    <property type="protein sequence ID" value="KAJ4437003.1"/>
    <property type="molecule type" value="Genomic_DNA"/>
</dbReference>
<proteinExistence type="predicted"/>